<evidence type="ECO:0000313" key="3">
    <source>
        <dbReference type="EMBL" id="SVB00698.1"/>
    </source>
</evidence>
<reference evidence="3" key="1">
    <citation type="submission" date="2018-05" db="EMBL/GenBank/DDBJ databases">
        <authorList>
            <person name="Lanie J.A."/>
            <person name="Ng W.-L."/>
            <person name="Kazmierczak K.M."/>
            <person name="Andrzejewski T.M."/>
            <person name="Davidsen T.M."/>
            <person name="Wayne K.J."/>
            <person name="Tettelin H."/>
            <person name="Glass J.I."/>
            <person name="Rusch D."/>
            <person name="Podicherti R."/>
            <person name="Tsui H.-C.T."/>
            <person name="Winkler M.E."/>
        </authorList>
    </citation>
    <scope>NUCLEOTIDE SEQUENCE</scope>
</reference>
<dbReference type="PANTHER" id="PTHR43476:SF5">
    <property type="entry name" value="FAD-DEPENDENT MONOOXYGENASE"/>
    <property type="match status" value="1"/>
</dbReference>
<organism evidence="3">
    <name type="scientific">marine metagenome</name>
    <dbReference type="NCBI Taxonomy" id="408172"/>
    <lineage>
        <taxon>unclassified sequences</taxon>
        <taxon>metagenomes</taxon>
        <taxon>ecological metagenomes</taxon>
    </lineage>
</organism>
<dbReference type="SUPFAM" id="SSF51905">
    <property type="entry name" value="FAD/NAD(P)-binding domain"/>
    <property type="match status" value="1"/>
</dbReference>
<dbReference type="InterPro" id="IPR036188">
    <property type="entry name" value="FAD/NAD-bd_sf"/>
</dbReference>
<feature type="domain" description="FAD-binding" evidence="2">
    <location>
        <begin position="5"/>
        <end position="342"/>
    </location>
</feature>
<dbReference type="Pfam" id="PF01494">
    <property type="entry name" value="FAD_binding_3"/>
    <property type="match status" value="1"/>
</dbReference>
<gene>
    <name evidence="3" type="ORF">METZ01_LOCUS153552</name>
</gene>
<dbReference type="GO" id="GO:0071949">
    <property type="term" value="F:FAD binding"/>
    <property type="evidence" value="ECO:0007669"/>
    <property type="project" value="InterPro"/>
</dbReference>
<dbReference type="Gene3D" id="3.50.50.60">
    <property type="entry name" value="FAD/NAD(P)-binding domain"/>
    <property type="match status" value="2"/>
</dbReference>
<proteinExistence type="predicted"/>
<dbReference type="GO" id="GO:0016491">
    <property type="term" value="F:oxidoreductase activity"/>
    <property type="evidence" value="ECO:0007669"/>
    <property type="project" value="UniProtKB-KW"/>
</dbReference>
<dbReference type="EMBL" id="UINC01025326">
    <property type="protein sequence ID" value="SVB00698.1"/>
    <property type="molecule type" value="Genomic_DNA"/>
</dbReference>
<feature type="non-terminal residue" evidence="3">
    <location>
        <position position="365"/>
    </location>
</feature>
<sequence length="365" mass="40859">MSINTDILIIGGGVAGSALACGLRHKGYRVVLIEKSNKPQDTARGDHLQPYVCEILDKWGVLDHFFQAGAEKRGGSLWYDCKGTEIMNANVSKLNIPHPYFLYLNHENISEVFLKLASEDTNFKLLRPIFKWNHIETNSNGSLFTVKLRDKTELNIKTKLIVGADGIASHVSKSFGFTRKTYRYARALAVLFSSEYILDAENNLKTYITDQGIVAMIPRAGGGCKIGLTINRKDVKLWKQLSNPERSKKISDLVPEYKDLEVNFGGIYPPTMVNTDKWVKNNLVLIGDACHGLHPGRSQGMNTSIKCIDSLLEILPSKDSFNGKEISKSLKSYETTIKPKIDNILEKNHKIGLGIDKFDEKTKIK</sequence>
<evidence type="ECO:0000259" key="2">
    <source>
        <dbReference type="Pfam" id="PF01494"/>
    </source>
</evidence>
<keyword evidence="1" id="KW-0560">Oxidoreductase</keyword>
<dbReference type="PANTHER" id="PTHR43476">
    <property type="entry name" value="3-(3-HYDROXY-PHENYL)PROPIONATE/3-HYDROXYCINNAMIC ACID HYDROXYLASE"/>
    <property type="match status" value="1"/>
</dbReference>
<dbReference type="PRINTS" id="PR00420">
    <property type="entry name" value="RNGMNOXGNASE"/>
</dbReference>
<name>A0A382AGQ8_9ZZZZ</name>
<dbReference type="InterPro" id="IPR002938">
    <property type="entry name" value="FAD-bd"/>
</dbReference>
<dbReference type="InterPro" id="IPR050631">
    <property type="entry name" value="PheA/TfdB_FAD_monoxygenase"/>
</dbReference>
<dbReference type="AlphaFoldDB" id="A0A382AGQ8"/>
<protein>
    <recommendedName>
        <fullName evidence="2">FAD-binding domain-containing protein</fullName>
    </recommendedName>
</protein>
<accession>A0A382AGQ8</accession>
<evidence type="ECO:0000256" key="1">
    <source>
        <dbReference type="ARBA" id="ARBA00023002"/>
    </source>
</evidence>